<dbReference type="Pfam" id="PF02669">
    <property type="entry name" value="KdpC"/>
    <property type="match status" value="1"/>
</dbReference>
<evidence type="ECO:0000256" key="1">
    <source>
        <dbReference type="SAM" id="Phobius"/>
    </source>
</evidence>
<gene>
    <name evidence="2" type="ORF">JIN84_22070</name>
</gene>
<dbReference type="InterPro" id="IPR003820">
    <property type="entry name" value="KdpC"/>
</dbReference>
<accession>A0A934R9D6</accession>
<keyword evidence="1" id="KW-0812">Transmembrane</keyword>
<dbReference type="GO" id="GO:0016020">
    <property type="term" value="C:membrane"/>
    <property type="evidence" value="ECO:0007669"/>
    <property type="project" value="InterPro"/>
</dbReference>
<organism evidence="2 3">
    <name type="scientific">Luteolibacter yonseiensis</name>
    <dbReference type="NCBI Taxonomy" id="1144680"/>
    <lineage>
        <taxon>Bacteria</taxon>
        <taxon>Pseudomonadati</taxon>
        <taxon>Verrucomicrobiota</taxon>
        <taxon>Verrucomicrobiia</taxon>
        <taxon>Verrucomicrobiales</taxon>
        <taxon>Verrucomicrobiaceae</taxon>
        <taxon>Luteolibacter</taxon>
    </lineage>
</organism>
<proteinExistence type="predicted"/>
<dbReference type="AlphaFoldDB" id="A0A934R9D6"/>
<dbReference type="GO" id="GO:0008556">
    <property type="term" value="F:P-type potassium transmembrane transporter activity"/>
    <property type="evidence" value="ECO:0007669"/>
    <property type="project" value="InterPro"/>
</dbReference>
<evidence type="ECO:0000313" key="3">
    <source>
        <dbReference type="Proteomes" id="UP000600139"/>
    </source>
</evidence>
<sequence length="134" mass="14516">MKPNAWRWIITVGAAVFLAVVCVVAYLKRQDVRVVSPGEEAAIAEALLGERLSGPRYFNPVAGGGVETAGSWISVTDAMAQVSRIAGERKLDSEAVRKLELLIDRMAESHPYRAVGGERIDLPRLNLSLDSIGK</sequence>
<dbReference type="RefSeq" id="WP_200353270.1">
    <property type="nucleotide sequence ID" value="NZ_BAABHZ010000002.1"/>
</dbReference>
<dbReference type="EMBL" id="JAENIK010000013">
    <property type="protein sequence ID" value="MBK1818323.1"/>
    <property type="molecule type" value="Genomic_DNA"/>
</dbReference>
<evidence type="ECO:0000313" key="2">
    <source>
        <dbReference type="EMBL" id="MBK1818323.1"/>
    </source>
</evidence>
<name>A0A934R9D6_9BACT</name>
<keyword evidence="1" id="KW-1133">Transmembrane helix</keyword>
<reference evidence="2" key="1">
    <citation type="submission" date="2021-01" db="EMBL/GenBank/DDBJ databases">
        <title>Modified the classification status of verrucomicrobia.</title>
        <authorList>
            <person name="Feng X."/>
        </authorList>
    </citation>
    <scope>NUCLEOTIDE SEQUENCE</scope>
    <source>
        <strain evidence="2">JCM 18052</strain>
    </source>
</reference>
<feature type="transmembrane region" description="Helical" evidence="1">
    <location>
        <begin position="6"/>
        <end position="27"/>
    </location>
</feature>
<dbReference type="Proteomes" id="UP000600139">
    <property type="component" value="Unassembled WGS sequence"/>
</dbReference>
<keyword evidence="1" id="KW-0472">Membrane</keyword>
<comment type="caution">
    <text evidence="2">The sequence shown here is derived from an EMBL/GenBank/DDBJ whole genome shotgun (WGS) entry which is preliminary data.</text>
</comment>
<protein>
    <submittedName>
        <fullName evidence="2">Potassium-transporting ATPase subunit C</fullName>
    </submittedName>
</protein>
<keyword evidence="3" id="KW-1185">Reference proteome</keyword>